<reference evidence="6" key="1">
    <citation type="submission" date="2008-12" db="EMBL/GenBank/DDBJ databases">
        <title>Complete sequence of Chloroflexus aggregans DSM 9485.</title>
        <authorList>
            <consortium name="US DOE Joint Genome Institute"/>
            <person name="Lucas S."/>
            <person name="Copeland A."/>
            <person name="Lapidus A."/>
            <person name="Glavina del Rio T."/>
            <person name="Dalin E."/>
            <person name="Tice H."/>
            <person name="Pitluck S."/>
            <person name="Foster B."/>
            <person name="Larimer F."/>
            <person name="Land M."/>
            <person name="Hauser L."/>
            <person name="Kyrpides N."/>
            <person name="Mikhailova N."/>
            <person name="Bryant D."/>
            <person name="Richardson P."/>
        </authorList>
    </citation>
    <scope>NUCLEOTIDE SEQUENCE</scope>
    <source>
        <strain evidence="6">DSM 9485</strain>
    </source>
</reference>
<feature type="domain" description="LytR/CpsA/Psr regulator C-terminal" evidence="5">
    <location>
        <begin position="361"/>
        <end position="448"/>
    </location>
</feature>
<accession>B8G7K9</accession>
<dbReference type="STRING" id="326427.Cagg_3186"/>
<evidence type="ECO:0000313" key="7">
    <source>
        <dbReference type="Proteomes" id="UP000002508"/>
    </source>
</evidence>
<sequence>MRRTPNPKQHRRSSPTSTSPPSRYRLFGRIILGLVILVVAVVGIGYWQIHQLARQIVVADPRGSAAASPLLGANILVVGVDIRRDRPEEGVRSDTLMVVRLDGMGGWFNLLSIPRDTQIDLPERGPSKINAAYAYGYLNAATLYGADTTPEQGGMALAAETVSSFLNLDQRGMRVDYIVQIDFDGFAALIDALGGITIDVPRRIVDDAYPTPDYGTMRVEFEPGPQRMDGARALMYARTRHADSDFGRTERQQQVVQAIMQEIRQRNWVERVLLLPRVLQAVTGNGTTPAIITTLPLSNVDTLLALGHIAMTLDPALIGRYRIEPSKVGVTTNGTNLIWDPNDIATLVDRWLTPPGEASEQARVQVFNGVGVTGLARWTSDELQAHGFTVLTPADAPPGDYPRTIVYQVGDAPFTARRLARVLNADLVNDAPPGIVSEAEIVVIVGKDRAP</sequence>
<dbReference type="InterPro" id="IPR027381">
    <property type="entry name" value="LytR/CpsA/Psr_C"/>
</dbReference>
<dbReference type="PANTHER" id="PTHR33392:SF6">
    <property type="entry name" value="POLYISOPRENYL-TEICHOIC ACID--PEPTIDOGLYCAN TEICHOIC ACID TRANSFERASE TAGU"/>
    <property type="match status" value="1"/>
</dbReference>
<dbReference type="OrthoDB" id="305468at2"/>
<dbReference type="AlphaFoldDB" id="B8G7K9"/>
<dbReference type="InterPro" id="IPR004474">
    <property type="entry name" value="LytR_CpsA_psr"/>
</dbReference>
<dbReference type="Gene3D" id="3.30.70.2390">
    <property type="match status" value="1"/>
</dbReference>
<proteinExistence type="inferred from homology"/>
<comment type="similarity">
    <text evidence="1">Belongs to the LytR/CpsA/Psr (LCP) family.</text>
</comment>
<keyword evidence="7" id="KW-1185">Reference proteome</keyword>
<dbReference type="PANTHER" id="PTHR33392">
    <property type="entry name" value="POLYISOPRENYL-TEICHOIC ACID--PEPTIDOGLYCAN TEICHOIC ACID TRANSFERASE TAGU"/>
    <property type="match status" value="1"/>
</dbReference>
<evidence type="ECO:0000256" key="2">
    <source>
        <dbReference type="SAM" id="MobiDB-lite"/>
    </source>
</evidence>
<keyword evidence="3" id="KW-1133">Transmembrane helix</keyword>
<feature type="domain" description="Cell envelope-related transcriptional attenuator" evidence="4">
    <location>
        <begin position="92"/>
        <end position="264"/>
    </location>
</feature>
<evidence type="ECO:0000259" key="5">
    <source>
        <dbReference type="Pfam" id="PF13399"/>
    </source>
</evidence>
<dbReference type="HOGENOM" id="CLU_016455_12_1_0"/>
<organism evidence="6 7">
    <name type="scientific">Chloroflexus aggregans (strain MD-66 / DSM 9485)</name>
    <dbReference type="NCBI Taxonomy" id="326427"/>
    <lineage>
        <taxon>Bacteria</taxon>
        <taxon>Bacillati</taxon>
        <taxon>Chloroflexota</taxon>
        <taxon>Chloroflexia</taxon>
        <taxon>Chloroflexales</taxon>
        <taxon>Chloroflexineae</taxon>
        <taxon>Chloroflexaceae</taxon>
        <taxon>Chloroflexus</taxon>
    </lineage>
</organism>
<dbReference type="NCBIfam" id="TIGR00350">
    <property type="entry name" value="lytR_cpsA_psr"/>
    <property type="match status" value="1"/>
</dbReference>
<name>B8G7K9_CHLAD</name>
<dbReference type="Pfam" id="PF03816">
    <property type="entry name" value="LytR_cpsA_psr"/>
    <property type="match status" value="1"/>
</dbReference>
<feature type="compositionally biased region" description="Basic residues" evidence="2">
    <location>
        <begin position="1"/>
        <end position="13"/>
    </location>
</feature>
<dbReference type="Proteomes" id="UP000002508">
    <property type="component" value="Chromosome"/>
</dbReference>
<dbReference type="RefSeq" id="WP_015941891.1">
    <property type="nucleotide sequence ID" value="NC_011831.1"/>
</dbReference>
<protein>
    <submittedName>
        <fullName evidence="6">Cell envelope-related transcriptional attenuator</fullName>
    </submittedName>
</protein>
<gene>
    <name evidence="6" type="ordered locus">Cagg_3186</name>
</gene>
<evidence type="ECO:0000256" key="3">
    <source>
        <dbReference type="SAM" id="Phobius"/>
    </source>
</evidence>
<dbReference type="InterPro" id="IPR050922">
    <property type="entry name" value="LytR/CpsA/Psr_CW_biosynth"/>
</dbReference>
<dbReference type="Pfam" id="PF13399">
    <property type="entry name" value="LytR_C"/>
    <property type="match status" value="1"/>
</dbReference>
<dbReference type="EMBL" id="CP001337">
    <property type="protein sequence ID" value="ACL26044.1"/>
    <property type="molecule type" value="Genomic_DNA"/>
</dbReference>
<feature type="region of interest" description="Disordered" evidence="2">
    <location>
        <begin position="1"/>
        <end position="21"/>
    </location>
</feature>
<dbReference type="Gene3D" id="3.40.630.190">
    <property type="entry name" value="LCP protein"/>
    <property type="match status" value="1"/>
</dbReference>
<feature type="transmembrane region" description="Helical" evidence="3">
    <location>
        <begin position="26"/>
        <end position="47"/>
    </location>
</feature>
<keyword evidence="3" id="KW-0812">Transmembrane</keyword>
<dbReference type="eggNOG" id="COG1316">
    <property type="taxonomic scope" value="Bacteria"/>
</dbReference>
<evidence type="ECO:0000256" key="1">
    <source>
        <dbReference type="ARBA" id="ARBA00006068"/>
    </source>
</evidence>
<keyword evidence="3" id="KW-0472">Membrane</keyword>
<dbReference type="KEGG" id="cag:Cagg_3186"/>
<evidence type="ECO:0000313" key="6">
    <source>
        <dbReference type="EMBL" id="ACL26044.1"/>
    </source>
</evidence>
<evidence type="ECO:0000259" key="4">
    <source>
        <dbReference type="Pfam" id="PF03816"/>
    </source>
</evidence>